<dbReference type="Proteomes" id="UP000721844">
    <property type="component" value="Unassembled WGS sequence"/>
</dbReference>
<keyword evidence="2" id="KW-1133">Transmembrane helix</keyword>
<dbReference type="GO" id="GO:0016787">
    <property type="term" value="F:hydrolase activity"/>
    <property type="evidence" value="ECO:0007669"/>
    <property type="project" value="UniProtKB-KW"/>
</dbReference>
<name>A0A963YZP8_9PROT</name>
<keyword evidence="1 4" id="KW-0378">Hydrolase</keyword>
<keyword evidence="5" id="KW-1185">Reference proteome</keyword>
<gene>
    <name evidence="4" type="ORF">ACELLULO517_07320</name>
</gene>
<accession>A0A963YZP8</accession>
<dbReference type="InterPro" id="IPR050300">
    <property type="entry name" value="GDXG_lipolytic_enzyme"/>
</dbReference>
<protein>
    <submittedName>
        <fullName evidence="4">Alpha/beta hydrolase</fullName>
    </submittedName>
</protein>
<comment type="caution">
    <text evidence="4">The sequence shown here is derived from an EMBL/GenBank/DDBJ whole genome shotgun (WGS) entry which is preliminary data.</text>
</comment>
<evidence type="ECO:0000256" key="2">
    <source>
        <dbReference type="SAM" id="Phobius"/>
    </source>
</evidence>
<dbReference type="Pfam" id="PF20434">
    <property type="entry name" value="BD-FAE"/>
    <property type="match status" value="1"/>
</dbReference>
<evidence type="ECO:0000256" key="1">
    <source>
        <dbReference type="ARBA" id="ARBA00022801"/>
    </source>
</evidence>
<keyword evidence="2" id="KW-0472">Membrane</keyword>
<keyword evidence="2" id="KW-0812">Transmembrane</keyword>
<dbReference type="InterPro" id="IPR049492">
    <property type="entry name" value="BD-FAE-like_dom"/>
</dbReference>
<dbReference type="AlphaFoldDB" id="A0A963YZP8"/>
<sequence>MRHGLQEREQQTAISAPTRRGVTRGMLGLGGLGIVSLVTTACSPLGVLNGMAPRRQAAQDIAYGSDPRQRLDIYVPEGLRSPAPVIVFYYGGSWDSGSKAMYRFVGGALAAQGFVTVIPDYRLYPQVRYPTFLDDCASAFAWTAEHARQWGGSDTQFLMGHSAGAYNAAMLALDLSYLRAAQSRLMPAGTVGIAGPYDFLPLESAELKTIFGFPTAPLTQPINHVDGHNAPMLLLAGTQDTTVLPRNTTRLAARIRDAGGPVSSKLYPGIDHREIIGAIGQPFRFLAPTLSDSVSFLHQTASAKVQPA</sequence>
<organism evidence="4 5">
    <name type="scientific">Acidisoma cellulosilyticum</name>
    <dbReference type="NCBI Taxonomy" id="2802395"/>
    <lineage>
        <taxon>Bacteria</taxon>
        <taxon>Pseudomonadati</taxon>
        <taxon>Pseudomonadota</taxon>
        <taxon>Alphaproteobacteria</taxon>
        <taxon>Acetobacterales</taxon>
        <taxon>Acidocellaceae</taxon>
        <taxon>Acidisoma</taxon>
    </lineage>
</organism>
<evidence type="ECO:0000313" key="5">
    <source>
        <dbReference type="Proteomes" id="UP000721844"/>
    </source>
</evidence>
<evidence type="ECO:0000259" key="3">
    <source>
        <dbReference type="Pfam" id="PF20434"/>
    </source>
</evidence>
<dbReference type="SUPFAM" id="SSF53474">
    <property type="entry name" value="alpha/beta-Hydrolases"/>
    <property type="match status" value="1"/>
</dbReference>
<dbReference type="EMBL" id="JAESVA010000002">
    <property type="protein sequence ID" value="MCB8880039.1"/>
    <property type="molecule type" value="Genomic_DNA"/>
</dbReference>
<dbReference type="Gene3D" id="3.40.50.1820">
    <property type="entry name" value="alpha/beta hydrolase"/>
    <property type="match status" value="1"/>
</dbReference>
<feature type="transmembrane region" description="Helical" evidence="2">
    <location>
        <begin position="26"/>
        <end position="48"/>
    </location>
</feature>
<evidence type="ECO:0000313" key="4">
    <source>
        <dbReference type="EMBL" id="MCB8880039.1"/>
    </source>
</evidence>
<feature type="domain" description="BD-FAE-like" evidence="3">
    <location>
        <begin position="71"/>
        <end position="253"/>
    </location>
</feature>
<proteinExistence type="predicted"/>
<dbReference type="InterPro" id="IPR029058">
    <property type="entry name" value="AB_hydrolase_fold"/>
</dbReference>
<dbReference type="PANTHER" id="PTHR48081:SF9">
    <property type="entry name" value="CARBOXYLESTERASE"/>
    <property type="match status" value="1"/>
</dbReference>
<dbReference type="PANTHER" id="PTHR48081">
    <property type="entry name" value="AB HYDROLASE SUPERFAMILY PROTEIN C4A8.06C"/>
    <property type="match status" value="1"/>
</dbReference>
<dbReference type="RefSeq" id="WP_227306647.1">
    <property type="nucleotide sequence ID" value="NZ_JAESVA010000002.1"/>
</dbReference>
<reference evidence="4 5" key="1">
    <citation type="journal article" date="2021" name="Microorganisms">
        <title>Acidisoma silvae sp. nov. and Acidisomacellulosilytica sp. nov., Two Acidophilic Bacteria Isolated from Decaying Wood, Hydrolyzing Cellulose and Producing Poly-3-hydroxybutyrate.</title>
        <authorList>
            <person name="Mieszkin S."/>
            <person name="Pouder E."/>
            <person name="Uroz S."/>
            <person name="Simon-Colin C."/>
            <person name="Alain K."/>
        </authorList>
    </citation>
    <scope>NUCLEOTIDE SEQUENCE [LARGE SCALE GENOMIC DNA]</scope>
    <source>
        <strain evidence="4 5">HW T5.17</strain>
    </source>
</reference>